<sequence>MPVLIIHQTDKDVLDVLNLIFKIEGFEVHPFNGYPVGLASYIHYVKADLVVLDYYMNGTECKSLLNEIRAAGEDLPVIVAGCSSSIQKFSTDYGFTDYIEMPFEVAYFYEKVVSCLAHKALHH</sequence>
<gene>
    <name evidence="1" type="ORF">GCM10023149_02500</name>
</gene>
<comment type="caution">
    <text evidence="1">The sequence shown here is derived from an EMBL/GenBank/DDBJ whole genome shotgun (WGS) entry which is preliminary data.</text>
</comment>
<reference evidence="2" key="1">
    <citation type="journal article" date="2019" name="Int. J. Syst. Evol. Microbiol.">
        <title>The Global Catalogue of Microorganisms (GCM) 10K type strain sequencing project: providing services to taxonomists for standard genome sequencing and annotation.</title>
        <authorList>
            <consortium name="The Broad Institute Genomics Platform"/>
            <consortium name="The Broad Institute Genome Sequencing Center for Infectious Disease"/>
            <person name="Wu L."/>
            <person name="Ma J."/>
        </authorList>
    </citation>
    <scope>NUCLEOTIDE SEQUENCE [LARGE SCALE GENOMIC DNA]</scope>
    <source>
        <strain evidence="2">JCM 17705</strain>
    </source>
</reference>
<evidence type="ECO:0008006" key="3">
    <source>
        <dbReference type="Google" id="ProtNLM"/>
    </source>
</evidence>
<accession>A0ABP8FPV2</accession>
<dbReference type="SUPFAM" id="SSF52172">
    <property type="entry name" value="CheY-like"/>
    <property type="match status" value="1"/>
</dbReference>
<dbReference type="Proteomes" id="UP001500582">
    <property type="component" value="Unassembled WGS sequence"/>
</dbReference>
<evidence type="ECO:0000313" key="2">
    <source>
        <dbReference type="Proteomes" id="UP001500582"/>
    </source>
</evidence>
<name>A0ABP8FPV2_9SPHI</name>
<protein>
    <recommendedName>
        <fullName evidence="3">Response regulator receiver domain-containing protein</fullName>
    </recommendedName>
</protein>
<evidence type="ECO:0000313" key="1">
    <source>
        <dbReference type="EMBL" id="GAA4308542.1"/>
    </source>
</evidence>
<dbReference type="Gene3D" id="3.40.50.2300">
    <property type="match status" value="1"/>
</dbReference>
<dbReference type="InterPro" id="IPR011006">
    <property type="entry name" value="CheY-like_superfamily"/>
</dbReference>
<keyword evidence="2" id="KW-1185">Reference proteome</keyword>
<dbReference type="EMBL" id="BAABFT010000001">
    <property type="protein sequence ID" value="GAA4308542.1"/>
    <property type="molecule type" value="Genomic_DNA"/>
</dbReference>
<dbReference type="RefSeq" id="WP_345209159.1">
    <property type="nucleotide sequence ID" value="NZ_BAABFT010000001.1"/>
</dbReference>
<proteinExistence type="predicted"/>
<organism evidence="1 2">
    <name type="scientific">Mucilaginibacter gynuensis</name>
    <dbReference type="NCBI Taxonomy" id="1302236"/>
    <lineage>
        <taxon>Bacteria</taxon>
        <taxon>Pseudomonadati</taxon>
        <taxon>Bacteroidota</taxon>
        <taxon>Sphingobacteriia</taxon>
        <taxon>Sphingobacteriales</taxon>
        <taxon>Sphingobacteriaceae</taxon>
        <taxon>Mucilaginibacter</taxon>
    </lineage>
</organism>